<protein>
    <recommendedName>
        <fullName evidence="8">Chaperone protein HtpG</fullName>
    </recommendedName>
    <alternativeName>
        <fullName evidence="7">Chaperone protein htpG</fullName>
    </alternativeName>
    <alternativeName>
        <fullName evidence="9 10">Heat shock protein HtpG</fullName>
    </alternativeName>
</protein>
<dbReference type="InterPro" id="IPR019805">
    <property type="entry name" value="Heat_shock_protein_90_CS"/>
</dbReference>
<keyword evidence="6" id="KW-0143">Chaperone</keyword>
<evidence type="ECO:0000256" key="5">
    <source>
        <dbReference type="ARBA" id="ARBA00023016"/>
    </source>
</evidence>
<evidence type="ECO:0000313" key="13">
    <source>
        <dbReference type="Proteomes" id="UP000007463"/>
    </source>
</evidence>
<evidence type="ECO:0000256" key="3">
    <source>
        <dbReference type="ARBA" id="ARBA00022741"/>
    </source>
</evidence>
<dbReference type="InterPro" id="IPR020575">
    <property type="entry name" value="Hsp90_N"/>
</dbReference>
<evidence type="ECO:0000256" key="9">
    <source>
        <dbReference type="ARBA" id="ARBA00079544"/>
    </source>
</evidence>
<feature type="binding site" evidence="11">
    <location>
        <position position="91"/>
    </location>
    <ligand>
        <name>ATP</name>
        <dbReference type="ChEBI" id="CHEBI:30616"/>
    </ligand>
</feature>
<comment type="similarity">
    <text evidence="1">Belongs to the heat shock protein 90 family.</text>
</comment>
<dbReference type="InterPro" id="IPR036890">
    <property type="entry name" value="HATPase_C_sf"/>
</dbReference>
<dbReference type="Pfam" id="PF13589">
    <property type="entry name" value="HATPase_c_3"/>
    <property type="match status" value="1"/>
</dbReference>
<reference evidence="12 13" key="1">
    <citation type="journal article" date="2011" name="Stand. Genomic Sci.">
        <title>Complete genome sequence of the gliding freshwater bacterium Fluviicola taffensis type strain (RW262).</title>
        <authorList>
            <person name="Woyke T."/>
            <person name="Chertkov O."/>
            <person name="Lapidus A."/>
            <person name="Nolan M."/>
            <person name="Lucas S."/>
            <person name="Del Rio T.G."/>
            <person name="Tice H."/>
            <person name="Cheng J.F."/>
            <person name="Tapia R."/>
            <person name="Han C."/>
            <person name="Goodwin L."/>
            <person name="Pitluck S."/>
            <person name="Liolios K."/>
            <person name="Pagani I."/>
            <person name="Ivanova N."/>
            <person name="Huntemann M."/>
            <person name="Mavromatis K."/>
            <person name="Mikhailova N."/>
            <person name="Pati A."/>
            <person name="Chen A."/>
            <person name="Palaniappan K."/>
            <person name="Land M."/>
            <person name="Hauser L."/>
            <person name="Brambilla E.M."/>
            <person name="Rohde M."/>
            <person name="Mwirichia R."/>
            <person name="Sikorski J."/>
            <person name="Tindall B.J."/>
            <person name="Goker M."/>
            <person name="Bristow J."/>
            <person name="Eisen J.A."/>
            <person name="Markowitz V."/>
            <person name="Hugenholtz P."/>
            <person name="Klenk H.P."/>
            <person name="Kyrpides N.C."/>
        </authorList>
    </citation>
    <scope>NUCLEOTIDE SEQUENCE [LARGE SCALE GENOMIC DNA]</scope>
    <source>
        <strain evidence="13">DSM 16823 / RW262 / RW262</strain>
    </source>
</reference>
<dbReference type="InterPro" id="IPR001404">
    <property type="entry name" value="Hsp90_fam"/>
</dbReference>
<dbReference type="STRING" id="755732.Fluta_2723"/>
<evidence type="ECO:0000256" key="6">
    <source>
        <dbReference type="ARBA" id="ARBA00023186"/>
    </source>
</evidence>
<evidence type="ECO:0000256" key="8">
    <source>
        <dbReference type="ARBA" id="ARBA00070675"/>
    </source>
</evidence>
<evidence type="ECO:0000256" key="7">
    <source>
        <dbReference type="ARBA" id="ARBA00067988"/>
    </source>
</evidence>
<dbReference type="CDD" id="cd16927">
    <property type="entry name" value="HATPase_Hsp90-like"/>
    <property type="match status" value="1"/>
</dbReference>
<keyword evidence="3 11" id="KW-0547">Nucleotide-binding</keyword>
<dbReference type="Gene3D" id="3.30.230.80">
    <property type="match status" value="1"/>
</dbReference>
<dbReference type="Gene3D" id="3.40.50.11260">
    <property type="match status" value="1"/>
</dbReference>
<dbReference type="Proteomes" id="UP000007463">
    <property type="component" value="Chromosome"/>
</dbReference>
<evidence type="ECO:0000256" key="1">
    <source>
        <dbReference type="ARBA" id="ARBA00008239"/>
    </source>
</evidence>
<dbReference type="EMBL" id="CP002542">
    <property type="protein sequence ID" value="AEA44704.1"/>
    <property type="molecule type" value="Genomic_DNA"/>
</dbReference>
<dbReference type="KEGG" id="fte:Fluta_2723"/>
<dbReference type="PROSITE" id="PS00298">
    <property type="entry name" value="HSP90"/>
    <property type="match status" value="1"/>
</dbReference>
<evidence type="ECO:0000256" key="2">
    <source>
        <dbReference type="ARBA" id="ARBA00022490"/>
    </source>
</evidence>
<feature type="binding site" evidence="11">
    <location>
        <position position="178"/>
    </location>
    <ligand>
        <name>ATP</name>
        <dbReference type="ChEBI" id="CHEBI:30616"/>
    </ligand>
</feature>
<feature type="binding site" evidence="11">
    <location>
        <position position="86"/>
    </location>
    <ligand>
        <name>ATP</name>
        <dbReference type="ChEBI" id="CHEBI:30616"/>
    </ligand>
</feature>
<keyword evidence="2" id="KW-0963">Cytoplasm</keyword>
<dbReference type="InterPro" id="IPR020568">
    <property type="entry name" value="Ribosomal_Su5_D2-typ_SF"/>
</dbReference>
<dbReference type="AlphaFoldDB" id="F2IG69"/>
<feature type="binding site" evidence="11">
    <location>
        <begin position="106"/>
        <end position="107"/>
    </location>
    <ligand>
        <name>ATP</name>
        <dbReference type="ChEBI" id="CHEBI:30616"/>
    </ligand>
</feature>
<dbReference type="GO" id="GO:0016887">
    <property type="term" value="F:ATP hydrolysis activity"/>
    <property type="evidence" value="ECO:0007669"/>
    <property type="project" value="InterPro"/>
</dbReference>
<dbReference type="FunFam" id="3.30.565.10:FF:000076">
    <property type="entry name" value="Molecular chaperone HtpG"/>
    <property type="match status" value="1"/>
</dbReference>
<proteinExistence type="inferred from homology"/>
<dbReference type="PRINTS" id="PR00775">
    <property type="entry name" value="HEATSHOCK90"/>
</dbReference>
<dbReference type="GO" id="GO:0140662">
    <property type="term" value="F:ATP-dependent protein folding chaperone"/>
    <property type="evidence" value="ECO:0007669"/>
    <property type="project" value="InterPro"/>
</dbReference>
<dbReference type="SUPFAM" id="SSF54211">
    <property type="entry name" value="Ribosomal protein S5 domain 2-like"/>
    <property type="match status" value="1"/>
</dbReference>
<sequence>MTLQEKFQISMKTGQIHVSTENIFPIIKKFLYSDHEIFLRELVSNAVDANQKLKVLSSTGEFKGELGELKVEVLLDKESKTLTIRDNGIGMTADEIDKYINQIAFSGAEEFVKQYEGKEGAESIIGHFGLGFYSGFMVAEKVQIRTLSRHEGSQAVQWESNGSPEYTLTEIDKESRGTDIVLYINEESIEFLEKSRIQGILDKYCKFLPIPVFFGDKVEYINSPEGEMDEDGKVKRISIDIPNQINNPKPAWTSAPVDLKDEDYNSFYRELYPMSFDDPLFHIHLNVDYPFNLTGILYFPKIKENVEVQRNKINLYSNQVFITDSVAEIVPEFLTLLHGVIDSPDIPLNVSRSYLQSDGNVKKISAHITKKVADKLAEMFKKDRADFESKWDDLKIFVEYGMLSDEKFAEKAKTFALIKNTDGKYYTIEEFKEQIAPLQTNKDGKLIALYTHSLEEHFSFVKQAKDRGFQVAIIDGPLASHWISTIEQTNENLGFVRVDADALDQLIQKEGELPAKLTEEQQTALKPLFESAVDNRKFKVEFKSMSETDSPIIVTQPEFVRRMMEQQKYGGGGFFGAFPETYSMVVNANHQKVESLLSLTDDKEKSTKIKQLTDLALLAQGMLKGEELTNFIERSISFV</sequence>
<evidence type="ECO:0000256" key="4">
    <source>
        <dbReference type="ARBA" id="ARBA00022840"/>
    </source>
</evidence>
<dbReference type="Pfam" id="PF00183">
    <property type="entry name" value="HSP90"/>
    <property type="match status" value="1"/>
</dbReference>
<dbReference type="HOGENOM" id="CLU_006684_3_2_10"/>
<dbReference type="SUPFAM" id="SSF110942">
    <property type="entry name" value="HSP90 C-terminal domain"/>
    <property type="match status" value="1"/>
</dbReference>
<evidence type="ECO:0000313" key="12">
    <source>
        <dbReference type="EMBL" id="AEA44704.1"/>
    </source>
</evidence>
<dbReference type="Gene3D" id="3.30.565.10">
    <property type="entry name" value="Histidine kinase-like ATPase, C-terminal domain"/>
    <property type="match status" value="1"/>
</dbReference>
<organism evidence="12 13">
    <name type="scientific">Fluviicola taffensis (strain DSM 16823 / NCIMB 13979 / RW262)</name>
    <dbReference type="NCBI Taxonomy" id="755732"/>
    <lineage>
        <taxon>Bacteria</taxon>
        <taxon>Pseudomonadati</taxon>
        <taxon>Bacteroidota</taxon>
        <taxon>Flavobacteriia</taxon>
        <taxon>Flavobacteriales</taxon>
        <taxon>Crocinitomicaceae</taxon>
        <taxon>Fluviicola</taxon>
    </lineage>
</organism>
<gene>
    <name evidence="12" type="ordered locus">Fluta_2723</name>
</gene>
<dbReference type="GO" id="GO:0005524">
    <property type="term" value="F:ATP binding"/>
    <property type="evidence" value="ECO:0007669"/>
    <property type="project" value="UniProtKB-KW"/>
</dbReference>
<keyword evidence="4 11" id="KW-0067">ATP-binding</keyword>
<keyword evidence="13" id="KW-1185">Reference proteome</keyword>
<accession>F2IG69</accession>
<dbReference type="Gene3D" id="1.20.120.790">
    <property type="entry name" value="Heat shock protein 90, C-terminal domain"/>
    <property type="match status" value="1"/>
</dbReference>
<dbReference type="InterPro" id="IPR037196">
    <property type="entry name" value="HSP90_C"/>
</dbReference>
<evidence type="ECO:0000256" key="11">
    <source>
        <dbReference type="PIRSR" id="PIRSR002583-1"/>
    </source>
</evidence>
<dbReference type="GO" id="GO:0051082">
    <property type="term" value="F:unfolded protein binding"/>
    <property type="evidence" value="ECO:0007669"/>
    <property type="project" value="InterPro"/>
</dbReference>
<feature type="binding site" evidence="11">
    <location>
        <position position="45"/>
    </location>
    <ligand>
        <name>ATP</name>
        <dbReference type="ChEBI" id="CHEBI:30616"/>
    </ligand>
</feature>
<name>F2IG69_FLUTR</name>
<keyword evidence="5 12" id="KW-0346">Stress response</keyword>
<dbReference type="eggNOG" id="COG0326">
    <property type="taxonomic scope" value="Bacteria"/>
</dbReference>
<feature type="binding site" evidence="11">
    <location>
        <position position="352"/>
    </location>
    <ligand>
        <name>ATP</name>
        <dbReference type="ChEBI" id="CHEBI:30616"/>
    </ligand>
</feature>
<dbReference type="FunFam" id="3.30.230.80:FF:000008">
    <property type="entry name" value="Molecular chaperone HtpG"/>
    <property type="match status" value="1"/>
</dbReference>
<feature type="binding site" evidence="11">
    <location>
        <position position="41"/>
    </location>
    <ligand>
        <name>ATP</name>
        <dbReference type="ChEBI" id="CHEBI:30616"/>
    </ligand>
</feature>
<dbReference type="PANTHER" id="PTHR11528">
    <property type="entry name" value="HEAT SHOCK PROTEIN 90 FAMILY MEMBER"/>
    <property type="match status" value="1"/>
</dbReference>
<dbReference type="SUPFAM" id="SSF55874">
    <property type="entry name" value="ATPase domain of HSP90 chaperone/DNA topoisomerase II/histidine kinase"/>
    <property type="match status" value="1"/>
</dbReference>
<reference evidence="13" key="2">
    <citation type="submission" date="2011-02" db="EMBL/GenBank/DDBJ databases">
        <title>The complete genome of Fluviicola taffensis DSM 16823.</title>
        <authorList>
            <consortium name="US DOE Joint Genome Institute (JGI-PGF)"/>
            <person name="Lucas S."/>
            <person name="Copeland A."/>
            <person name="Lapidus A."/>
            <person name="Bruce D."/>
            <person name="Goodwin L."/>
            <person name="Pitluck S."/>
            <person name="Kyrpides N."/>
            <person name="Mavromatis K."/>
            <person name="Ivanova N."/>
            <person name="Mikhailova N."/>
            <person name="Pagani I."/>
            <person name="Chertkov O."/>
            <person name="Detter J.C."/>
            <person name="Han C."/>
            <person name="Tapia R."/>
            <person name="Land M."/>
            <person name="Hauser L."/>
            <person name="Markowitz V."/>
            <person name="Cheng J.-F."/>
            <person name="Hugenholtz P."/>
            <person name="Woyke T."/>
            <person name="Wu D."/>
            <person name="Tindall B."/>
            <person name="Pomrenke H.G."/>
            <person name="Brambilla E."/>
            <person name="Klenk H.-P."/>
            <person name="Eisen J.A."/>
        </authorList>
    </citation>
    <scope>NUCLEOTIDE SEQUENCE [LARGE SCALE GENOMIC DNA]</scope>
    <source>
        <strain evidence="13">DSM 16823 / RW262 / RW262</strain>
    </source>
</reference>
<evidence type="ECO:0000256" key="10">
    <source>
        <dbReference type="ARBA" id="ARBA00080411"/>
    </source>
</evidence>
<dbReference type="NCBIfam" id="NF003555">
    <property type="entry name" value="PRK05218.1"/>
    <property type="match status" value="1"/>
</dbReference>
<dbReference type="PIRSF" id="PIRSF002583">
    <property type="entry name" value="Hsp90"/>
    <property type="match status" value="1"/>
</dbReference>